<dbReference type="GO" id="GO:0043565">
    <property type="term" value="F:sequence-specific DNA binding"/>
    <property type="evidence" value="ECO:0007669"/>
    <property type="project" value="InterPro"/>
</dbReference>
<gene>
    <name evidence="5" type="ORF">A6K76_12065</name>
</gene>
<organism evidence="5 6">
    <name type="scientific">Caryophanon latum</name>
    <dbReference type="NCBI Taxonomy" id="33977"/>
    <lineage>
        <taxon>Bacteria</taxon>
        <taxon>Bacillati</taxon>
        <taxon>Bacillota</taxon>
        <taxon>Bacilli</taxon>
        <taxon>Bacillales</taxon>
        <taxon>Caryophanaceae</taxon>
        <taxon>Caryophanon</taxon>
    </lineage>
</organism>
<evidence type="ECO:0000256" key="3">
    <source>
        <dbReference type="ARBA" id="ARBA00023163"/>
    </source>
</evidence>
<keyword evidence="3" id="KW-0804">Transcription</keyword>
<evidence type="ECO:0000313" key="6">
    <source>
        <dbReference type="Proteomes" id="UP000093482"/>
    </source>
</evidence>
<dbReference type="SUPFAM" id="SSF46689">
    <property type="entry name" value="Homeodomain-like"/>
    <property type="match status" value="2"/>
</dbReference>
<dbReference type="Proteomes" id="UP000093482">
    <property type="component" value="Unassembled WGS sequence"/>
</dbReference>
<dbReference type="SMART" id="SM00342">
    <property type="entry name" value="HTH_ARAC"/>
    <property type="match status" value="1"/>
</dbReference>
<evidence type="ECO:0000313" key="5">
    <source>
        <dbReference type="EMBL" id="OCS90333.1"/>
    </source>
</evidence>
<name>A0A1C0YT57_9BACL</name>
<dbReference type="Gene3D" id="1.10.10.60">
    <property type="entry name" value="Homeodomain-like"/>
    <property type="match status" value="2"/>
</dbReference>
<dbReference type="InterPro" id="IPR009057">
    <property type="entry name" value="Homeodomain-like_sf"/>
</dbReference>
<dbReference type="SUPFAM" id="SSF51215">
    <property type="entry name" value="Regulatory protein AraC"/>
    <property type="match status" value="1"/>
</dbReference>
<dbReference type="AlphaFoldDB" id="A0A1C0YT57"/>
<evidence type="ECO:0000256" key="1">
    <source>
        <dbReference type="ARBA" id="ARBA00023015"/>
    </source>
</evidence>
<dbReference type="GO" id="GO:0003700">
    <property type="term" value="F:DNA-binding transcription factor activity"/>
    <property type="evidence" value="ECO:0007669"/>
    <property type="project" value="InterPro"/>
</dbReference>
<dbReference type="InterPro" id="IPR018060">
    <property type="entry name" value="HTH_AraC"/>
</dbReference>
<dbReference type="InterPro" id="IPR018062">
    <property type="entry name" value="HTH_AraC-typ_CS"/>
</dbReference>
<dbReference type="RefSeq" id="WP_066464963.1">
    <property type="nucleotide sequence ID" value="NZ_MATO01000038.1"/>
</dbReference>
<proteinExistence type="predicted"/>
<keyword evidence="2" id="KW-0238">DNA-binding</keyword>
<dbReference type="PANTHER" id="PTHR43280">
    <property type="entry name" value="ARAC-FAMILY TRANSCRIPTIONAL REGULATOR"/>
    <property type="match status" value="1"/>
</dbReference>
<dbReference type="InterPro" id="IPR020449">
    <property type="entry name" value="Tscrpt_reg_AraC-type_HTH"/>
</dbReference>
<dbReference type="PROSITE" id="PS00041">
    <property type="entry name" value="HTH_ARAC_FAMILY_1"/>
    <property type="match status" value="1"/>
</dbReference>
<dbReference type="EMBL" id="MATO01000038">
    <property type="protein sequence ID" value="OCS90333.1"/>
    <property type="molecule type" value="Genomic_DNA"/>
</dbReference>
<keyword evidence="6" id="KW-1185">Reference proteome</keyword>
<evidence type="ECO:0000256" key="2">
    <source>
        <dbReference type="ARBA" id="ARBA00023125"/>
    </source>
</evidence>
<dbReference type="PANTHER" id="PTHR43280:SF28">
    <property type="entry name" value="HTH-TYPE TRANSCRIPTIONAL ACTIVATOR RHAS"/>
    <property type="match status" value="1"/>
</dbReference>
<dbReference type="Pfam" id="PF12833">
    <property type="entry name" value="HTH_18"/>
    <property type="match status" value="1"/>
</dbReference>
<dbReference type="InterPro" id="IPR037923">
    <property type="entry name" value="HTH-like"/>
</dbReference>
<dbReference type="PRINTS" id="PR00032">
    <property type="entry name" value="HTHARAC"/>
</dbReference>
<keyword evidence="1" id="KW-0805">Transcription regulation</keyword>
<reference evidence="5 6" key="1">
    <citation type="submission" date="2016-07" db="EMBL/GenBank/DDBJ databases">
        <title>Caryophanon latum genome sequencing.</title>
        <authorList>
            <person name="Verma A."/>
            <person name="Pal Y."/>
            <person name="Krishnamurthi S."/>
        </authorList>
    </citation>
    <scope>NUCLEOTIDE SEQUENCE [LARGE SCALE GENOMIC DNA]</scope>
    <source>
        <strain evidence="5 6">DSM 14151</strain>
    </source>
</reference>
<feature type="domain" description="HTH araC/xylS-type" evidence="4">
    <location>
        <begin position="166"/>
        <end position="264"/>
    </location>
</feature>
<accession>A0A1C0YT57</accession>
<protein>
    <recommendedName>
        <fullName evidence="4">HTH araC/xylS-type domain-containing protein</fullName>
    </recommendedName>
</protein>
<dbReference type="PROSITE" id="PS01124">
    <property type="entry name" value="HTH_ARAC_FAMILY_2"/>
    <property type="match status" value="1"/>
</dbReference>
<sequence>MNINQLIELYAQTPTHFANIFSTTLASKSACPIRNINPKMNYFLFPLKGQAKISIEDIQYAAQSNHILHVGPHTECYITVTSVQPFQYVVLSYEVLGEENVLPHHYSYEVDDVARCTHFITHMLQLAQTPGSYARLQSQTLFMQFLEEFLVSAKRKKMTPKSEVVSFAVAYMHEHYAEDLSIAQLAERVGVERRRFSELFEATIGMNPSQYLMELRIKKAKEQLRTCECSVAEVGENVGYYDCFYFSRVFKKCTGLSPSIYRKEHKDLVIS</sequence>
<comment type="caution">
    <text evidence="5">The sequence shown here is derived from an EMBL/GenBank/DDBJ whole genome shotgun (WGS) entry which is preliminary data.</text>
</comment>
<evidence type="ECO:0000259" key="4">
    <source>
        <dbReference type="PROSITE" id="PS01124"/>
    </source>
</evidence>